<dbReference type="Proteomes" id="UP000005239">
    <property type="component" value="Unassembled WGS sequence"/>
</dbReference>
<keyword evidence="2" id="KW-1185">Reference proteome</keyword>
<reference evidence="2" key="1">
    <citation type="journal article" date="2008" name="Nat. Genet.">
        <title>The Pristionchus pacificus genome provides a unique perspective on nematode lifestyle and parasitism.</title>
        <authorList>
            <person name="Dieterich C."/>
            <person name="Clifton S.W."/>
            <person name="Schuster L.N."/>
            <person name="Chinwalla A."/>
            <person name="Delehaunty K."/>
            <person name="Dinkelacker I."/>
            <person name="Fulton L."/>
            <person name="Fulton R."/>
            <person name="Godfrey J."/>
            <person name="Minx P."/>
            <person name="Mitreva M."/>
            <person name="Roeseler W."/>
            <person name="Tian H."/>
            <person name="Witte H."/>
            <person name="Yang S.P."/>
            <person name="Wilson R.K."/>
            <person name="Sommer R.J."/>
        </authorList>
    </citation>
    <scope>NUCLEOTIDE SEQUENCE [LARGE SCALE GENOMIC DNA]</scope>
    <source>
        <strain evidence="2">PS312</strain>
    </source>
</reference>
<evidence type="ECO:0000313" key="2">
    <source>
        <dbReference type="Proteomes" id="UP000005239"/>
    </source>
</evidence>
<dbReference type="AlphaFoldDB" id="A0A2A6CAF1"/>
<evidence type="ECO:0000313" key="1">
    <source>
        <dbReference type="EnsemblMetazoa" id="PPA32144.1"/>
    </source>
</evidence>
<reference evidence="1" key="2">
    <citation type="submission" date="2022-06" db="UniProtKB">
        <authorList>
            <consortium name="EnsemblMetazoa"/>
        </authorList>
    </citation>
    <scope>IDENTIFICATION</scope>
    <source>
        <strain evidence="1">PS312</strain>
    </source>
</reference>
<gene>
    <name evidence="1" type="primary">WBGene00205007</name>
</gene>
<accession>A0A8R1YKJ0</accession>
<protein>
    <submittedName>
        <fullName evidence="1">Uncharacterized protein</fullName>
    </submittedName>
</protein>
<accession>A0A2A6CAF1</accession>
<organism evidence="1 2">
    <name type="scientific">Pristionchus pacificus</name>
    <name type="common">Parasitic nematode worm</name>
    <dbReference type="NCBI Taxonomy" id="54126"/>
    <lineage>
        <taxon>Eukaryota</taxon>
        <taxon>Metazoa</taxon>
        <taxon>Ecdysozoa</taxon>
        <taxon>Nematoda</taxon>
        <taxon>Chromadorea</taxon>
        <taxon>Rhabditida</taxon>
        <taxon>Rhabditina</taxon>
        <taxon>Diplogasteromorpha</taxon>
        <taxon>Diplogasteroidea</taxon>
        <taxon>Neodiplogasteridae</taxon>
        <taxon>Pristionchus</taxon>
    </lineage>
</organism>
<proteinExistence type="predicted"/>
<sequence>MIPEFPLPDEADLLHSVLRPPIYAQYSPSKLLPPALRPDLSTGWSFFKSIETAPIKIVPSTSSTRKVAPSAAVSMRSFSQCPLSVIASQFIGNSPFRLLAA</sequence>
<name>A0A2A6CAF1_PRIPA</name>
<dbReference type="EnsemblMetazoa" id="PPA32144.1">
    <property type="protein sequence ID" value="PPA32144.1"/>
    <property type="gene ID" value="WBGene00205007"/>
</dbReference>